<name>A0A1S3U2C5_VIGRR</name>
<sequence length="101" mass="11525">MSKLMRLASPVVVANETSEVACSDIWRIRDPNPTYGFTNTRSHTRVSSANKRKRLEELAKLQAAPNLDLRLTLIFLQKKVENRRSVSPSMTPKSQAYFVVY</sequence>
<dbReference type="OrthoDB" id="1922547at2759"/>
<reference evidence="1" key="1">
    <citation type="journal article" date="2014" name="Nat. Commun.">
        <title>Genome sequence of mungbean and insights into evolution within Vigna species.</title>
        <authorList>
            <person name="Kang Y.J."/>
            <person name="Kim S.K."/>
            <person name="Kim M.Y."/>
            <person name="Lestari P."/>
            <person name="Kim K.H."/>
            <person name="Ha B.K."/>
            <person name="Jun T.H."/>
            <person name="Hwang W.J."/>
            <person name="Lee T."/>
            <person name="Lee J."/>
            <person name="Shim S."/>
            <person name="Yoon M.Y."/>
            <person name="Jang Y.E."/>
            <person name="Han K.S."/>
            <person name="Taeprayoon P."/>
            <person name="Yoon N."/>
            <person name="Somta P."/>
            <person name="Tanya P."/>
            <person name="Kim K.S."/>
            <person name="Gwag J.G."/>
            <person name="Moon J.K."/>
            <person name="Lee Y.H."/>
            <person name="Park B.S."/>
            <person name="Bombarely A."/>
            <person name="Doyle J.J."/>
            <person name="Jackson S.A."/>
            <person name="Schafleitner R."/>
            <person name="Srinives P."/>
            <person name="Varshney R.K."/>
            <person name="Lee S.H."/>
        </authorList>
    </citation>
    <scope>NUCLEOTIDE SEQUENCE [LARGE SCALE GENOMIC DNA]</scope>
    <source>
        <strain evidence="1">cv. VC1973A</strain>
    </source>
</reference>
<dbReference type="KEGG" id="vra:106761174"/>
<dbReference type="AlphaFoldDB" id="A0A1S3U2C5"/>
<evidence type="ECO:0000313" key="2">
    <source>
        <dbReference type="RefSeq" id="XP_014500178.1"/>
    </source>
</evidence>
<evidence type="ECO:0000313" key="1">
    <source>
        <dbReference type="Proteomes" id="UP000087766"/>
    </source>
</evidence>
<organism evidence="1 2">
    <name type="scientific">Vigna radiata var. radiata</name>
    <name type="common">Mung bean</name>
    <name type="synonym">Phaseolus aureus</name>
    <dbReference type="NCBI Taxonomy" id="3916"/>
    <lineage>
        <taxon>Eukaryota</taxon>
        <taxon>Viridiplantae</taxon>
        <taxon>Streptophyta</taxon>
        <taxon>Embryophyta</taxon>
        <taxon>Tracheophyta</taxon>
        <taxon>Spermatophyta</taxon>
        <taxon>Magnoliopsida</taxon>
        <taxon>eudicotyledons</taxon>
        <taxon>Gunneridae</taxon>
        <taxon>Pentapetalae</taxon>
        <taxon>rosids</taxon>
        <taxon>fabids</taxon>
        <taxon>Fabales</taxon>
        <taxon>Fabaceae</taxon>
        <taxon>Papilionoideae</taxon>
        <taxon>50 kb inversion clade</taxon>
        <taxon>NPAAA clade</taxon>
        <taxon>indigoferoid/millettioid clade</taxon>
        <taxon>Phaseoleae</taxon>
        <taxon>Vigna</taxon>
    </lineage>
</organism>
<dbReference type="GeneID" id="106761174"/>
<gene>
    <name evidence="2" type="primary">LOC106761174</name>
</gene>
<accession>A0A1S3U2C5</accession>
<dbReference type="RefSeq" id="XP_014500178.1">
    <property type="nucleotide sequence ID" value="XM_014644692.2"/>
</dbReference>
<keyword evidence="1" id="KW-1185">Reference proteome</keyword>
<reference evidence="2" key="2">
    <citation type="submission" date="2025-08" db="UniProtKB">
        <authorList>
            <consortium name="RefSeq"/>
        </authorList>
    </citation>
    <scope>IDENTIFICATION</scope>
    <source>
        <tissue evidence="2">Leaf</tissue>
    </source>
</reference>
<dbReference type="Proteomes" id="UP000087766">
    <property type="component" value="Chromosome 5"/>
</dbReference>
<protein>
    <submittedName>
        <fullName evidence="2">Uncharacterized protein LOC106761174</fullName>
    </submittedName>
</protein>
<proteinExistence type="predicted"/>